<evidence type="ECO:0000256" key="1">
    <source>
        <dbReference type="ARBA" id="ARBA00004123"/>
    </source>
</evidence>
<evidence type="ECO:0000256" key="10">
    <source>
        <dbReference type="SAM" id="SignalP"/>
    </source>
</evidence>
<dbReference type="GO" id="GO:0000981">
    <property type="term" value="F:DNA-binding transcription factor activity, RNA polymerase II-specific"/>
    <property type="evidence" value="ECO:0007669"/>
    <property type="project" value="TreeGrafter"/>
</dbReference>
<dbReference type="EMBL" id="JAWDGP010004263">
    <property type="protein sequence ID" value="KAK3765943.1"/>
    <property type="molecule type" value="Genomic_DNA"/>
</dbReference>
<feature type="compositionally biased region" description="Basic and acidic residues" evidence="9">
    <location>
        <begin position="26"/>
        <end position="37"/>
    </location>
</feature>
<dbReference type="SMART" id="SM00353">
    <property type="entry name" value="HLH"/>
    <property type="match status" value="1"/>
</dbReference>
<evidence type="ECO:0000313" key="13">
    <source>
        <dbReference type="Proteomes" id="UP001283361"/>
    </source>
</evidence>
<dbReference type="GO" id="GO:0030154">
    <property type="term" value="P:cell differentiation"/>
    <property type="evidence" value="ECO:0007669"/>
    <property type="project" value="UniProtKB-KW"/>
</dbReference>
<name>A0AAE1DE08_9GAST</name>
<feature type="region of interest" description="Disordered" evidence="9">
    <location>
        <begin position="304"/>
        <end position="326"/>
    </location>
</feature>
<feature type="chain" id="PRO_5042034837" description="BHLH domain-containing protein" evidence="10">
    <location>
        <begin position="21"/>
        <end position="1045"/>
    </location>
</feature>
<dbReference type="PANTHER" id="PTHR15402">
    <property type="entry name" value="TRANSCRIPTION FACTOR-LIKE 5 PROTEIN"/>
    <property type="match status" value="1"/>
</dbReference>
<dbReference type="PROSITE" id="PS50888">
    <property type="entry name" value="BHLH"/>
    <property type="match status" value="1"/>
</dbReference>
<dbReference type="Gene3D" id="4.10.280.10">
    <property type="entry name" value="Helix-loop-helix DNA-binding domain"/>
    <property type="match status" value="1"/>
</dbReference>
<protein>
    <recommendedName>
        <fullName evidence="11">BHLH domain-containing protein</fullName>
    </recommendedName>
</protein>
<sequence length="1045" mass="114621">MNLLFLWSLARCLFISRSRSSALPRENMEPRELDHSNKTWAPSASQRQTNVDSNGGRASPQRLQFCDGESVCRSPSNFTNEQNPSGDKDADSIDNPKQRTEQRIIIGDFEQYRGLSTLKKLAKTARAASSISGNDKGNLYQNILTEDLNCNSLNNCSNNFFGGIKITANENVEKDADSEVSVDTLSPSLEKISAGPLTRGARKTLEAALAKSMVHQVPSTIAMVCEVSKSSTPPPLVVAVSSPSIAPYINSECVHRKSLPSSSPLSSSLSTACQCSPTAPSLSSPQLPSSLFDMSNSFFTNHMCPHHDDDEGERVGNNRSPSTWRVSDKKVPIENDLDDQDDMVNFITDSISSSVCANIDDDELNKNGSDSEWTMDTNEPSGPTPPISEMPQLKTPRTTPVARTTSSFICEQAGGLACMLISEDKDDGHLKHEIQEALNTLCVRTVSPEESVAMCNKETFDLIWVRINVPVKEELLSVVASVRYSSGKSKDARIIAVANKALLVDLLLRLFDDVFLEPLPVMTIRHKYASLYKSKLCAELSETDKTVRDLNTPESSLSLESIKSQSTPSDSGMDFSGLALPPIKPVPHMAHQTTSTATFSKSSLGMGSPPSPTWCKVEHANKEKQRRVRIKDSCDQLRKLLPYVRGRKTDMASILEMTVDYLQIINASLPAEFQTRVIEMLSPELPSLEGRLKNNDSLPTTKCKTTLIDPVSLSKSVYAGGKSQIHSSASILTNSNENSSNNLNNANKSINNNSSSITTTRMMTRSQASKSSSDNDKKIRSCSTGGDVQTKTESKMFDTIYAGKTKSNSNANSVNVGDGDMKPDNLTMKAFHKRELPLNANLVCSNPKRPHMVLTKTKDNQTPVVYLPSGITESSRSRTETVFDNTSNQIHRLSSIQFPHMFTEGDVSANRMFSTGHVSGSDVFPYQTHSHLSTAIPTNLPGFTCEGADMVASVNNSFFDTAYYYYPSLQDSSNGNYFLNSSSSSDYVNPNAVLPVASNNTSRITNYNLGRKYERLSVLGESERFSETTVGSVSLYQHQHQQHQL</sequence>
<evidence type="ECO:0000259" key="11">
    <source>
        <dbReference type="PROSITE" id="PS50888"/>
    </source>
</evidence>
<evidence type="ECO:0000256" key="9">
    <source>
        <dbReference type="SAM" id="MobiDB-lite"/>
    </source>
</evidence>
<dbReference type="AlphaFoldDB" id="A0AAE1DE08"/>
<comment type="caution">
    <text evidence="12">The sequence shown here is derived from an EMBL/GenBank/DDBJ whole genome shotgun (WGS) entry which is preliminary data.</text>
</comment>
<evidence type="ECO:0000256" key="3">
    <source>
        <dbReference type="ARBA" id="ARBA00022782"/>
    </source>
</evidence>
<feature type="signal peptide" evidence="10">
    <location>
        <begin position="1"/>
        <end position="20"/>
    </location>
</feature>
<feature type="region of interest" description="Disordered" evidence="9">
    <location>
        <begin position="736"/>
        <end position="788"/>
    </location>
</feature>
<keyword evidence="4" id="KW-0744">Spermatogenesis</keyword>
<dbReference type="InterPro" id="IPR036638">
    <property type="entry name" value="HLH_DNA-bd_sf"/>
</dbReference>
<dbReference type="GO" id="GO:0007283">
    <property type="term" value="P:spermatogenesis"/>
    <property type="evidence" value="ECO:0007669"/>
    <property type="project" value="UniProtKB-KW"/>
</dbReference>
<feature type="region of interest" description="Disordered" evidence="9">
    <location>
        <begin position="23"/>
        <end position="60"/>
    </location>
</feature>
<keyword evidence="6" id="KW-0238">DNA-binding</keyword>
<feature type="domain" description="BHLH" evidence="11">
    <location>
        <begin position="614"/>
        <end position="665"/>
    </location>
</feature>
<evidence type="ECO:0000256" key="7">
    <source>
        <dbReference type="ARBA" id="ARBA00023163"/>
    </source>
</evidence>
<feature type="compositionally biased region" description="Polar residues" evidence="9">
    <location>
        <begin position="76"/>
        <end position="85"/>
    </location>
</feature>
<dbReference type="GO" id="GO:0000978">
    <property type="term" value="F:RNA polymerase II cis-regulatory region sequence-specific DNA binding"/>
    <property type="evidence" value="ECO:0007669"/>
    <property type="project" value="TreeGrafter"/>
</dbReference>
<gene>
    <name evidence="12" type="ORF">RRG08_002187</name>
</gene>
<evidence type="ECO:0000256" key="8">
    <source>
        <dbReference type="ARBA" id="ARBA00023242"/>
    </source>
</evidence>
<dbReference type="SUPFAM" id="SSF47459">
    <property type="entry name" value="HLH, helix-loop-helix DNA-binding domain"/>
    <property type="match status" value="1"/>
</dbReference>
<accession>A0AAE1DE08</accession>
<keyword evidence="8" id="KW-0539">Nucleus</keyword>
<feature type="region of interest" description="Disordered" evidence="9">
    <location>
        <begin position="547"/>
        <end position="571"/>
    </location>
</feature>
<feature type="compositionally biased region" description="Polar residues" evidence="9">
    <location>
        <begin position="38"/>
        <end position="53"/>
    </location>
</feature>
<evidence type="ECO:0000313" key="12">
    <source>
        <dbReference type="EMBL" id="KAK3765943.1"/>
    </source>
</evidence>
<dbReference type="GO" id="GO:0005634">
    <property type="term" value="C:nucleus"/>
    <property type="evidence" value="ECO:0007669"/>
    <property type="project" value="UniProtKB-SubCell"/>
</dbReference>
<keyword evidence="7" id="KW-0804">Transcription</keyword>
<reference evidence="12" key="1">
    <citation type="journal article" date="2023" name="G3 (Bethesda)">
        <title>A reference genome for the long-term kleptoplast-retaining sea slug Elysia crispata morphotype clarki.</title>
        <authorList>
            <person name="Eastman K.E."/>
            <person name="Pendleton A.L."/>
            <person name="Shaikh M.A."/>
            <person name="Suttiyut T."/>
            <person name="Ogas R."/>
            <person name="Tomko P."/>
            <person name="Gavelis G."/>
            <person name="Widhalm J.R."/>
            <person name="Wisecaver J.H."/>
        </authorList>
    </citation>
    <scope>NUCLEOTIDE SEQUENCE</scope>
    <source>
        <strain evidence="12">ECLA1</strain>
    </source>
</reference>
<feature type="compositionally biased region" description="Polar residues" evidence="9">
    <location>
        <begin position="757"/>
        <end position="772"/>
    </location>
</feature>
<comment type="subcellular location">
    <subcellularLocation>
        <location evidence="1">Nucleus</location>
    </subcellularLocation>
</comment>
<dbReference type="CDD" id="cd18908">
    <property type="entry name" value="bHLH_SOHLH1_2"/>
    <property type="match status" value="1"/>
</dbReference>
<keyword evidence="2" id="KW-0217">Developmental protein</keyword>
<evidence type="ECO:0000256" key="6">
    <source>
        <dbReference type="ARBA" id="ARBA00023125"/>
    </source>
</evidence>
<evidence type="ECO:0000256" key="4">
    <source>
        <dbReference type="ARBA" id="ARBA00022871"/>
    </source>
</evidence>
<feature type="compositionally biased region" description="Basic and acidic residues" evidence="9">
    <location>
        <begin position="86"/>
        <end position="102"/>
    </location>
</feature>
<feature type="compositionally biased region" description="Polar residues" evidence="9">
    <location>
        <begin position="366"/>
        <end position="381"/>
    </location>
</feature>
<dbReference type="GO" id="GO:0046983">
    <property type="term" value="F:protein dimerization activity"/>
    <property type="evidence" value="ECO:0007669"/>
    <property type="project" value="InterPro"/>
</dbReference>
<dbReference type="PANTHER" id="PTHR15402:SF4">
    <property type="entry name" value="SPERMATOGENESIS- AND OOGENESIS-SPECIFIC BASIC HELIX-LOOP-HELIX-CONTAINING PROTEIN 1"/>
    <property type="match status" value="1"/>
</dbReference>
<feature type="compositionally biased region" description="Low complexity" evidence="9">
    <location>
        <begin position="736"/>
        <end position="756"/>
    </location>
</feature>
<evidence type="ECO:0000256" key="2">
    <source>
        <dbReference type="ARBA" id="ARBA00022473"/>
    </source>
</evidence>
<dbReference type="Proteomes" id="UP001283361">
    <property type="component" value="Unassembled WGS sequence"/>
</dbReference>
<feature type="region of interest" description="Disordered" evidence="9">
    <location>
        <begin position="360"/>
        <end position="395"/>
    </location>
</feature>
<feature type="compositionally biased region" description="Basic and acidic residues" evidence="9">
    <location>
        <begin position="305"/>
        <end position="316"/>
    </location>
</feature>
<dbReference type="Pfam" id="PF00010">
    <property type="entry name" value="HLH"/>
    <property type="match status" value="1"/>
</dbReference>
<dbReference type="InterPro" id="IPR039583">
    <property type="entry name" value="TCFL5/SOLH1/2"/>
</dbReference>
<keyword evidence="3" id="KW-0221">Differentiation</keyword>
<evidence type="ECO:0000256" key="5">
    <source>
        <dbReference type="ARBA" id="ARBA00023015"/>
    </source>
</evidence>
<keyword evidence="13" id="KW-1185">Reference proteome</keyword>
<organism evidence="12 13">
    <name type="scientific">Elysia crispata</name>
    <name type="common">lettuce slug</name>
    <dbReference type="NCBI Taxonomy" id="231223"/>
    <lineage>
        <taxon>Eukaryota</taxon>
        <taxon>Metazoa</taxon>
        <taxon>Spiralia</taxon>
        <taxon>Lophotrochozoa</taxon>
        <taxon>Mollusca</taxon>
        <taxon>Gastropoda</taxon>
        <taxon>Heterobranchia</taxon>
        <taxon>Euthyneura</taxon>
        <taxon>Panpulmonata</taxon>
        <taxon>Sacoglossa</taxon>
        <taxon>Placobranchoidea</taxon>
        <taxon>Plakobranchidae</taxon>
        <taxon>Elysia</taxon>
    </lineage>
</organism>
<feature type="region of interest" description="Disordered" evidence="9">
    <location>
        <begin position="76"/>
        <end position="102"/>
    </location>
</feature>
<keyword evidence="5" id="KW-0805">Transcription regulation</keyword>
<proteinExistence type="predicted"/>
<keyword evidence="10" id="KW-0732">Signal</keyword>
<dbReference type="InterPro" id="IPR011598">
    <property type="entry name" value="bHLH_dom"/>
</dbReference>